<dbReference type="FunFam" id="2.60.40.200:FF:000001">
    <property type="entry name" value="Superoxide dismutase [Cu-Zn]"/>
    <property type="match status" value="1"/>
</dbReference>
<comment type="function">
    <text evidence="8">Destroys radicals which are normally produced within the cells and which are toxic to biological systems.</text>
</comment>
<evidence type="ECO:0000256" key="4">
    <source>
        <dbReference type="ARBA" id="ARBA00022862"/>
    </source>
</evidence>
<dbReference type="SUPFAM" id="SSF49329">
    <property type="entry name" value="Cu,Zn superoxide dismutase-like"/>
    <property type="match status" value="1"/>
</dbReference>
<dbReference type="InterPro" id="IPR036423">
    <property type="entry name" value="SOD-like_Cu/Zn_dom_sf"/>
</dbReference>
<comment type="cofactor">
    <cofactor evidence="8">
        <name>Zn(2+)</name>
        <dbReference type="ChEBI" id="CHEBI:29105"/>
    </cofactor>
    <text evidence="8">Binds 1 zinc ion per subunit.</text>
</comment>
<keyword evidence="5 8" id="KW-0560">Oxidoreductase</keyword>
<evidence type="ECO:0000256" key="3">
    <source>
        <dbReference type="ARBA" id="ARBA00022833"/>
    </source>
</evidence>
<keyword evidence="3 8" id="KW-0862">Zinc</keyword>
<evidence type="ECO:0000313" key="10">
    <source>
        <dbReference type="EMBL" id="CDO94339.1"/>
    </source>
</evidence>
<comment type="caution">
    <text evidence="10">The sequence shown here is derived from an EMBL/GenBank/DDBJ whole genome shotgun (WGS) entry which is preliminary data.</text>
</comment>
<comment type="cofactor">
    <cofactor evidence="8">
        <name>Cu cation</name>
        <dbReference type="ChEBI" id="CHEBI:23378"/>
    </cofactor>
    <text evidence="8">Binds 1 copper ion per subunit.</text>
</comment>
<dbReference type="Pfam" id="PF00080">
    <property type="entry name" value="Sod_Cu"/>
    <property type="match status" value="1"/>
</dbReference>
<evidence type="ECO:0000256" key="5">
    <source>
        <dbReference type="ARBA" id="ARBA00023002"/>
    </source>
</evidence>
<dbReference type="InterPro" id="IPR024134">
    <property type="entry name" value="SOD_Cu/Zn_/chaperone"/>
</dbReference>
<feature type="domain" description="Superoxide dismutase copper/zinc binding" evidence="9">
    <location>
        <begin position="14"/>
        <end position="150"/>
    </location>
</feature>
<name>A0A0A8L826_9SACH</name>
<keyword evidence="7" id="KW-1015">Disulfide bond</keyword>
<reference evidence="10 11" key="1">
    <citation type="submission" date="2014-03" db="EMBL/GenBank/DDBJ databases">
        <title>The genome of Kluyveromyces dobzhanskii.</title>
        <authorList>
            <person name="Nystedt B."/>
            <person name="Astrom S."/>
        </authorList>
    </citation>
    <scope>NUCLEOTIDE SEQUENCE [LARGE SCALE GENOMIC DNA]</scope>
    <source>
        <strain evidence="10 11">CBS 2104</strain>
    </source>
</reference>
<dbReference type="PROSITE" id="PS00332">
    <property type="entry name" value="SOD_CU_ZN_2"/>
    <property type="match status" value="1"/>
</dbReference>
<dbReference type="CDD" id="cd00305">
    <property type="entry name" value="Cu-Zn_Superoxide_Dismutase"/>
    <property type="match status" value="1"/>
</dbReference>
<evidence type="ECO:0000256" key="7">
    <source>
        <dbReference type="ARBA" id="ARBA00023157"/>
    </source>
</evidence>
<dbReference type="EC" id="1.15.1.1" evidence="8"/>
<evidence type="ECO:0000256" key="1">
    <source>
        <dbReference type="ARBA" id="ARBA00010457"/>
    </source>
</evidence>
<dbReference type="InterPro" id="IPR018152">
    <property type="entry name" value="SOD_Cu/Zn_BS"/>
</dbReference>
<comment type="catalytic activity">
    <reaction evidence="8">
        <text>2 superoxide + 2 H(+) = H2O2 + O2</text>
        <dbReference type="Rhea" id="RHEA:20696"/>
        <dbReference type="ChEBI" id="CHEBI:15378"/>
        <dbReference type="ChEBI" id="CHEBI:15379"/>
        <dbReference type="ChEBI" id="CHEBI:16240"/>
        <dbReference type="ChEBI" id="CHEBI:18421"/>
        <dbReference type="EC" id="1.15.1.1"/>
    </reaction>
</comment>
<evidence type="ECO:0000256" key="6">
    <source>
        <dbReference type="ARBA" id="ARBA00023008"/>
    </source>
</evidence>
<dbReference type="AlphaFoldDB" id="A0A0A8L826"/>
<comment type="similarity">
    <text evidence="1 8">Belongs to the Cu-Zn superoxide dismutase family.</text>
</comment>
<organism evidence="10 11">
    <name type="scientific">Kluyveromyces dobzhanskii CBS 2104</name>
    <dbReference type="NCBI Taxonomy" id="1427455"/>
    <lineage>
        <taxon>Eukaryota</taxon>
        <taxon>Fungi</taxon>
        <taxon>Dikarya</taxon>
        <taxon>Ascomycota</taxon>
        <taxon>Saccharomycotina</taxon>
        <taxon>Saccharomycetes</taxon>
        <taxon>Saccharomycetales</taxon>
        <taxon>Saccharomycetaceae</taxon>
        <taxon>Kluyveromyces</taxon>
    </lineage>
</organism>
<keyword evidence="11" id="KW-1185">Reference proteome</keyword>
<dbReference type="Gene3D" id="2.60.40.200">
    <property type="entry name" value="Superoxide dismutase, copper/zinc binding domain"/>
    <property type="match status" value="1"/>
</dbReference>
<keyword evidence="2 8" id="KW-0479">Metal-binding</keyword>
<dbReference type="OrthoDB" id="2015551at2759"/>
<protein>
    <recommendedName>
        <fullName evidence="8">Superoxide dismutase [Cu-Zn]</fullName>
        <ecNumber evidence="8">1.15.1.1</ecNumber>
    </recommendedName>
</protein>
<evidence type="ECO:0000313" key="11">
    <source>
        <dbReference type="Proteomes" id="UP000031516"/>
    </source>
</evidence>
<keyword evidence="6 8" id="KW-0186">Copper</keyword>
<dbReference type="Proteomes" id="UP000031516">
    <property type="component" value="Unassembled WGS sequence"/>
</dbReference>
<sequence>MVNAVAVLKGDSPVSGIVRFEQESEDALTKVTYEITGNDANAQRGFHIHTFGDNTNGCTSAGPHFNPFNKNHGSPEDEERHVGDLGNIQTDAQGVAKGTLIDKHIKLLGPLSIIGRTVVVHAGQDDLGKGGDAESLKTGNAGARHACGVIGITGA</sequence>
<evidence type="ECO:0000256" key="8">
    <source>
        <dbReference type="RuleBase" id="RU000393"/>
    </source>
</evidence>
<dbReference type="GO" id="GO:0005507">
    <property type="term" value="F:copper ion binding"/>
    <property type="evidence" value="ECO:0007669"/>
    <property type="project" value="InterPro"/>
</dbReference>
<dbReference type="EMBL" id="CCBQ010000037">
    <property type="protein sequence ID" value="CDO94339.1"/>
    <property type="molecule type" value="Genomic_DNA"/>
</dbReference>
<dbReference type="GO" id="GO:0004784">
    <property type="term" value="F:superoxide dismutase activity"/>
    <property type="evidence" value="ECO:0007669"/>
    <property type="project" value="UniProtKB-EC"/>
</dbReference>
<dbReference type="PANTHER" id="PTHR10003">
    <property type="entry name" value="SUPEROXIDE DISMUTASE CU-ZN -RELATED"/>
    <property type="match status" value="1"/>
</dbReference>
<dbReference type="PRINTS" id="PR00068">
    <property type="entry name" value="CUZNDISMTASE"/>
</dbReference>
<keyword evidence="4" id="KW-0049">Antioxidant</keyword>
<accession>A0A0A8L826</accession>
<evidence type="ECO:0000256" key="2">
    <source>
        <dbReference type="ARBA" id="ARBA00022723"/>
    </source>
</evidence>
<proteinExistence type="inferred from homology"/>
<gene>
    <name evidence="10" type="ORF">KLDO_g2609</name>
</gene>
<dbReference type="PROSITE" id="PS00087">
    <property type="entry name" value="SOD_CU_ZN_1"/>
    <property type="match status" value="1"/>
</dbReference>
<evidence type="ECO:0000259" key="9">
    <source>
        <dbReference type="Pfam" id="PF00080"/>
    </source>
</evidence>
<dbReference type="InterPro" id="IPR001424">
    <property type="entry name" value="SOD_Cu_Zn_dom"/>
</dbReference>